<name>A0A443S2T4_9ACAR</name>
<gene>
    <name evidence="3" type="ORF">B4U80_10871</name>
</gene>
<keyword evidence="4" id="KW-1185">Reference proteome</keyword>
<dbReference type="PANTHER" id="PTHR48051:SF54">
    <property type="entry name" value="LEUCINE-RICH REPEAT-CONTAINING PROTEIN"/>
    <property type="match status" value="1"/>
</dbReference>
<dbReference type="AlphaFoldDB" id="A0A443S2T4"/>
<evidence type="ECO:0000256" key="2">
    <source>
        <dbReference type="ARBA" id="ARBA00022737"/>
    </source>
</evidence>
<dbReference type="SMART" id="SM00369">
    <property type="entry name" value="LRR_TYP"/>
    <property type="match status" value="5"/>
</dbReference>
<protein>
    <submittedName>
        <fullName evidence="3">Leucine-rich repeat-containing protein 47-like protein</fullName>
    </submittedName>
</protein>
<accession>A0A443S2T4</accession>
<dbReference type="EMBL" id="NCKV01010597">
    <property type="protein sequence ID" value="RWS21842.1"/>
    <property type="molecule type" value="Genomic_DNA"/>
</dbReference>
<keyword evidence="1" id="KW-0433">Leucine-rich repeat</keyword>
<sequence length="310" mass="34608">MSVKWVELVQQKPRELVLSGKEVTKQIEDENGLNEVLFRISTLNFLEVSKTNLTEIPSKIDQLSNLTNLVLSGNKLSMLPTVIGNLKKLKLLDVSYNNLEALPDEIGNLVDLQSLLLTMNNLSSLPSSLSKLSNLHVIKFGHNKLQKFPDALCDENLKLHLSEIHAPNNQIEDIPSNIDNLAALKLLDLSENKVKDVPGELSDCSKMKDLNLKGNKLSDRRLLKLVEQGKQKQILDYIKAHCAKSRSENSEGTNGEKKSRGKDSVTETEVVDVITIVPIKMEDRKSVVATAPILEMRKIVACIVRNVNFE</sequence>
<evidence type="ECO:0000256" key="1">
    <source>
        <dbReference type="ARBA" id="ARBA00022614"/>
    </source>
</evidence>
<dbReference type="InterPro" id="IPR003591">
    <property type="entry name" value="Leu-rich_rpt_typical-subtyp"/>
</dbReference>
<dbReference type="OrthoDB" id="67933at2759"/>
<dbReference type="InterPro" id="IPR032675">
    <property type="entry name" value="LRR_dom_sf"/>
</dbReference>
<reference evidence="3 4" key="1">
    <citation type="journal article" date="2018" name="Gigascience">
        <title>Genomes of trombidid mites reveal novel predicted allergens and laterally-transferred genes associated with secondary metabolism.</title>
        <authorList>
            <person name="Dong X."/>
            <person name="Chaisiri K."/>
            <person name="Xia D."/>
            <person name="Armstrong S.D."/>
            <person name="Fang Y."/>
            <person name="Donnelly M.J."/>
            <person name="Kadowaki T."/>
            <person name="McGarry J.W."/>
            <person name="Darby A.C."/>
            <person name="Makepeace B.L."/>
        </authorList>
    </citation>
    <scope>NUCLEOTIDE SEQUENCE [LARGE SCALE GENOMIC DNA]</scope>
    <source>
        <strain evidence="3">UoL-UT</strain>
    </source>
</reference>
<feature type="non-terminal residue" evidence="3">
    <location>
        <position position="310"/>
    </location>
</feature>
<dbReference type="Gene3D" id="3.80.10.10">
    <property type="entry name" value="Ribonuclease Inhibitor"/>
    <property type="match status" value="1"/>
</dbReference>
<dbReference type="GO" id="GO:0005737">
    <property type="term" value="C:cytoplasm"/>
    <property type="evidence" value="ECO:0007669"/>
    <property type="project" value="TreeGrafter"/>
</dbReference>
<dbReference type="PANTHER" id="PTHR48051">
    <property type="match status" value="1"/>
</dbReference>
<evidence type="ECO:0000313" key="4">
    <source>
        <dbReference type="Proteomes" id="UP000288716"/>
    </source>
</evidence>
<dbReference type="Proteomes" id="UP000288716">
    <property type="component" value="Unassembled WGS sequence"/>
</dbReference>
<dbReference type="SUPFAM" id="SSF52058">
    <property type="entry name" value="L domain-like"/>
    <property type="match status" value="1"/>
</dbReference>
<dbReference type="InterPro" id="IPR050216">
    <property type="entry name" value="LRR_domain-containing"/>
</dbReference>
<proteinExistence type="predicted"/>
<keyword evidence="2" id="KW-0677">Repeat</keyword>
<evidence type="ECO:0000313" key="3">
    <source>
        <dbReference type="EMBL" id="RWS21842.1"/>
    </source>
</evidence>
<dbReference type="STRING" id="299467.A0A443S2T4"/>
<dbReference type="InterPro" id="IPR001611">
    <property type="entry name" value="Leu-rich_rpt"/>
</dbReference>
<organism evidence="3 4">
    <name type="scientific">Leptotrombidium deliense</name>
    <dbReference type="NCBI Taxonomy" id="299467"/>
    <lineage>
        <taxon>Eukaryota</taxon>
        <taxon>Metazoa</taxon>
        <taxon>Ecdysozoa</taxon>
        <taxon>Arthropoda</taxon>
        <taxon>Chelicerata</taxon>
        <taxon>Arachnida</taxon>
        <taxon>Acari</taxon>
        <taxon>Acariformes</taxon>
        <taxon>Trombidiformes</taxon>
        <taxon>Prostigmata</taxon>
        <taxon>Anystina</taxon>
        <taxon>Parasitengona</taxon>
        <taxon>Trombiculoidea</taxon>
        <taxon>Trombiculidae</taxon>
        <taxon>Leptotrombidium</taxon>
    </lineage>
</organism>
<comment type="caution">
    <text evidence="3">The sequence shown here is derived from an EMBL/GenBank/DDBJ whole genome shotgun (WGS) entry which is preliminary data.</text>
</comment>
<dbReference type="Pfam" id="PF13855">
    <property type="entry name" value="LRR_8"/>
    <property type="match status" value="2"/>
</dbReference>
<dbReference type="SMART" id="SM00364">
    <property type="entry name" value="LRR_BAC"/>
    <property type="match status" value="4"/>
</dbReference>
<dbReference type="VEuPathDB" id="VectorBase:LDEU010198"/>